<keyword evidence="1" id="KW-1133">Transmembrane helix</keyword>
<protein>
    <recommendedName>
        <fullName evidence="2">Phosphatidic acid phosphatase type 2/haloperoxidase domain-containing protein</fullName>
    </recommendedName>
</protein>
<dbReference type="Proteomes" id="UP000177583">
    <property type="component" value="Unassembled WGS sequence"/>
</dbReference>
<reference evidence="3 4" key="1">
    <citation type="journal article" date="2016" name="Nat. Commun.">
        <title>Thousands of microbial genomes shed light on interconnected biogeochemical processes in an aquifer system.</title>
        <authorList>
            <person name="Anantharaman K."/>
            <person name="Brown C.T."/>
            <person name="Hug L.A."/>
            <person name="Sharon I."/>
            <person name="Castelle C.J."/>
            <person name="Probst A.J."/>
            <person name="Thomas B.C."/>
            <person name="Singh A."/>
            <person name="Wilkins M.J."/>
            <person name="Karaoz U."/>
            <person name="Brodie E.L."/>
            <person name="Williams K.H."/>
            <person name="Hubbard S.S."/>
            <person name="Banfield J.F."/>
        </authorList>
    </citation>
    <scope>NUCLEOTIDE SEQUENCE [LARGE SCALE GENOMIC DNA]</scope>
</reference>
<feature type="transmembrane region" description="Helical" evidence="1">
    <location>
        <begin position="82"/>
        <end position="100"/>
    </location>
</feature>
<evidence type="ECO:0000313" key="4">
    <source>
        <dbReference type="Proteomes" id="UP000177583"/>
    </source>
</evidence>
<evidence type="ECO:0000313" key="3">
    <source>
        <dbReference type="EMBL" id="OGH04996.1"/>
    </source>
</evidence>
<dbReference type="InterPro" id="IPR000326">
    <property type="entry name" value="PAP2/HPO"/>
</dbReference>
<comment type="caution">
    <text evidence="3">The sequence shown here is derived from an EMBL/GenBank/DDBJ whole genome shotgun (WGS) entry which is preliminary data.</text>
</comment>
<feature type="transmembrane region" description="Helical" evidence="1">
    <location>
        <begin position="49"/>
        <end position="70"/>
    </location>
</feature>
<evidence type="ECO:0000256" key="1">
    <source>
        <dbReference type="SAM" id="Phobius"/>
    </source>
</evidence>
<dbReference type="Gene3D" id="1.20.144.10">
    <property type="entry name" value="Phosphatidic acid phosphatase type 2/haloperoxidase"/>
    <property type="match status" value="1"/>
</dbReference>
<dbReference type="CDD" id="cd03396">
    <property type="entry name" value="PAP2_like_6"/>
    <property type="match status" value="1"/>
</dbReference>
<sequence>MALLALWIGLSLLAERLDLDLLVIQNYFYQPDQGFFLEDWPPFAWAFEYGTLPGLLLTLVALGAWVLSLLSPAWGRFRRQWIVVALTAIVGGGVLVNGLLKDYWGRPRPREVTQFGGRWEYRPALSPGLAGRGHSFPCGHCTSGFLVVSLGVFIPTAPVLGSLAAGAGLAYGIFVSLARMAQGGHFPVDAFWALGVVLFTCLFFYRISEPWGASNRPSSLSQRQKAGLVLGIVVFCLLVVTAFMTRRPYFKTYFEQFSFPPETQELLLEISEEPQSLKILYGPVDKVQLEVNVQGFGWTQATHKTHYWGGFEGTTETLKVRLEPIGSFSELSHQITLTLPLAYKNKLTVQTKFQLAPPFN</sequence>
<feature type="transmembrane region" description="Helical" evidence="1">
    <location>
        <begin position="190"/>
        <end position="207"/>
    </location>
</feature>
<dbReference type="EMBL" id="MFNF01000001">
    <property type="protein sequence ID" value="OGH04996.1"/>
    <property type="molecule type" value="Genomic_DNA"/>
</dbReference>
<keyword evidence="1" id="KW-0812">Transmembrane</keyword>
<dbReference type="SUPFAM" id="SSF48317">
    <property type="entry name" value="Acid phosphatase/Vanadium-dependent haloperoxidase"/>
    <property type="match status" value="1"/>
</dbReference>
<dbReference type="SMART" id="SM00014">
    <property type="entry name" value="acidPPc"/>
    <property type="match status" value="1"/>
</dbReference>
<organism evidence="3 4">
    <name type="scientific">Candidatus Lambdaproteobacteria bacterium RIFOXYD2_FULL_56_26</name>
    <dbReference type="NCBI Taxonomy" id="1817773"/>
    <lineage>
        <taxon>Bacteria</taxon>
        <taxon>Pseudomonadati</taxon>
        <taxon>Pseudomonadota</taxon>
        <taxon>Candidatus Lambdaproteobacteria</taxon>
    </lineage>
</organism>
<evidence type="ECO:0000259" key="2">
    <source>
        <dbReference type="SMART" id="SM00014"/>
    </source>
</evidence>
<keyword evidence="1" id="KW-0472">Membrane</keyword>
<proteinExistence type="predicted"/>
<accession>A0A1F6H3U1</accession>
<dbReference type="Pfam" id="PF01569">
    <property type="entry name" value="PAP2"/>
    <property type="match status" value="1"/>
</dbReference>
<feature type="transmembrane region" description="Helical" evidence="1">
    <location>
        <begin position="227"/>
        <end position="245"/>
    </location>
</feature>
<dbReference type="InterPro" id="IPR036938">
    <property type="entry name" value="PAP2/HPO_sf"/>
</dbReference>
<feature type="domain" description="Phosphatidic acid phosphatase type 2/haloperoxidase" evidence="2">
    <location>
        <begin position="81"/>
        <end position="203"/>
    </location>
</feature>
<feature type="transmembrane region" description="Helical" evidence="1">
    <location>
        <begin position="152"/>
        <end position="178"/>
    </location>
</feature>
<name>A0A1F6H3U1_9PROT</name>
<dbReference type="AlphaFoldDB" id="A0A1F6H3U1"/>
<gene>
    <name evidence="3" type="ORF">A2557_08475</name>
</gene>